<evidence type="ECO:0000256" key="1">
    <source>
        <dbReference type="ARBA" id="ARBA00004651"/>
    </source>
</evidence>
<comment type="similarity">
    <text evidence="2">Belongs to the binding-protein-dependent transport system permease family. FecCD subfamily.</text>
</comment>
<dbReference type="GO" id="GO:0022857">
    <property type="term" value="F:transmembrane transporter activity"/>
    <property type="evidence" value="ECO:0007669"/>
    <property type="project" value="InterPro"/>
</dbReference>
<dbReference type="Pfam" id="PF01032">
    <property type="entry name" value="FecCD"/>
    <property type="match status" value="1"/>
</dbReference>
<dbReference type="Proteomes" id="UP000478463">
    <property type="component" value="Chromosome"/>
</dbReference>
<keyword evidence="5" id="KW-0812">Transmembrane</keyword>
<dbReference type="PANTHER" id="PTHR30472">
    <property type="entry name" value="FERRIC ENTEROBACTIN TRANSPORT SYSTEM PERMEASE PROTEIN"/>
    <property type="match status" value="1"/>
</dbReference>
<evidence type="ECO:0000256" key="4">
    <source>
        <dbReference type="ARBA" id="ARBA00022475"/>
    </source>
</evidence>
<evidence type="ECO:0000256" key="5">
    <source>
        <dbReference type="ARBA" id="ARBA00022692"/>
    </source>
</evidence>
<sequence>MPRLLRCVRAGRVLVTVQAVRIADRQRGIERRNVAIIAALVAVCVLVAFAALASGASDMGLLDSAQALFGFGSSQDVMTVRSIRLPRVVCAIVAGAGLALAGAALQSVLENPLASASTVGISQGAAFGATVAILLIIPSFAGSSTNVGMGTIALFAFAGAMASSLIVLLFSRLGFSSPESIILVGVALSALWAGASTIIQYFSDDLELTKVIFWQFGDLGRATWSQIGLMALLGTACAAYFFANRWNYNALQNGGHVAGGLGVDVKRTRVLGVVVASLMAAVMVSFVGLINFIGLIAPHIARRFVGDDYRFLLPASLVLGAIIMLASDLAARMVISPIILPIGAITSFLGAPLFLYLLYRGYKR</sequence>
<dbReference type="GO" id="GO:0033214">
    <property type="term" value="P:siderophore-iron import into cell"/>
    <property type="evidence" value="ECO:0007669"/>
    <property type="project" value="TreeGrafter"/>
</dbReference>
<dbReference type="AlphaFoldDB" id="A0A6L7IW47"/>
<dbReference type="KEGG" id="egd:GS424_005035"/>
<dbReference type="SUPFAM" id="SSF81345">
    <property type="entry name" value="ABC transporter involved in vitamin B12 uptake, BtuC"/>
    <property type="match status" value="1"/>
</dbReference>
<dbReference type="InterPro" id="IPR000522">
    <property type="entry name" value="ABC_transptr_permease_BtuC"/>
</dbReference>
<reference evidence="8 9" key="1">
    <citation type="submission" date="2020-10" db="EMBL/GenBank/DDBJ databases">
        <title>Eggerthella sp. nov., isolated from human feces.</title>
        <authorList>
            <person name="Yajun G."/>
        </authorList>
    </citation>
    <scope>NUCLEOTIDE SEQUENCE [LARGE SCALE GENOMIC DNA]</scope>
    <source>
        <strain evidence="8 9">HF-1101</strain>
    </source>
</reference>
<evidence type="ECO:0000256" key="3">
    <source>
        <dbReference type="ARBA" id="ARBA00022448"/>
    </source>
</evidence>
<evidence type="ECO:0000256" key="2">
    <source>
        <dbReference type="ARBA" id="ARBA00007935"/>
    </source>
</evidence>
<evidence type="ECO:0000256" key="6">
    <source>
        <dbReference type="ARBA" id="ARBA00022989"/>
    </source>
</evidence>
<keyword evidence="4" id="KW-1003">Cell membrane</keyword>
<evidence type="ECO:0000313" key="8">
    <source>
        <dbReference type="EMBL" id="QOS69963.1"/>
    </source>
</evidence>
<organism evidence="8 9">
    <name type="scientific">Eggerthella guodeyinii</name>
    <dbReference type="NCBI Taxonomy" id="2690837"/>
    <lineage>
        <taxon>Bacteria</taxon>
        <taxon>Bacillati</taxon>
        <taxon>Actinomycetota</taxon>
        <taxon>Coriobacteriia</taxon>
        <taxon>Eggerthellales</taxon>
        <taxon>Eggerthellaceae</taxon>
        <taxon>Eggerthella</taxon>
    </lineage>
</organism>
<proteinExistence type="inferred from homology"/>
<accession>A0A6L7IW47</accession>
<comment type="subcellular location">
    <subcellularLocation>
        <location evidence="1">Cell membrane</location>
        <topology evidence="1">Multi-pass membrane protein</topology>
    </subcellularLocation>
</comment>
<name>A0A6L7IW47_9ACTN</name>
<dbReference type="CDD" id="cd06550">
    <property type="entry name" value="TM_ABC_iron-siderophores_like"/>
    <property type="match status" value="1"/>
</dbReference>
<dbReference type="FunFam" id="1.10.3470.10:FF:000001">
    <property type="entry name" value="Vitamin B12 ABC transporter permease BtuC"/>
    <property type="match status" value="1"/>
</dbReference>
<dbReference type="Gene3D" id="1.10.3470.10">
    <property type="entry name" value="ABC transporter involved in vitamin B12 uptake, BtuC"/>
    <property type="match status" value="1"/>
</dbReference>
<gene>
    <name evidence="8" type="ORF">GS424_005035</name>
</gene>
<evidence type="ECO:0000313" key="9">
    <source>
        <dbReference type="Proteomes" id="UP000478463"/>
    </source>
</evidence>
<evidence type="ECO:0000256" key="7">
    <source>
        <dbReference type="ARBA" id="ARBA00023136"/>
    </source>
</evidence>
<dbReference type="EMBL" id="CP063310">
    <property type="protein sequence ID" value="QOS69963.1"/>
    <property type="molecule type" value="Genomic_DNA"/>
</dbReference>
<keyword evidence="3" id="KW-0813">Transport</keyword>
<keyword evidence="6" id="KW-1133">Transmembrane helix</keyword>
<dbReference type="PANTHER" id="PTHR30472:SF25">
    <property type="entry name" value="ABC TRANSPORTER PERMEASE PROTEIN MJ0876-RELATED"/>
    <property type="match status" value="1"/>
</dbReference>
<keyword evidence="7" id="KW-0472">Membrane</keyword>
<dbReference type="InterPro" id="IPR037294">
    <property type="entry name" value="ABC_BtuC-like"/>
</dbReference>
<protein>
    <submittedName>
        <fullName evidence="8">Iron ABC transporter permease</fullName>
    </submittedName>
</protein>
<dbReference type="GO" id="GO:0005886">
    <property type="term" value="C:plasma membrane"/>
    <property type="evidence" value="ECO:0007669"/>
    <property type="project" value="UniProtKB-SubCell"/>
</dbReference>